<dbReference type="EC" id="2.5.1.18" evidence="4"/>
<dbReference type="PROSITE" id="PS50404">
    <property type="entry name" value="GST_NTER"/>
    <property type="match status" value="1"/>
</dbReference>
<dbReference type="InterPro" id="IPR010987">
    <property type="entry name" value="Glutathione-S-Trfase_C-like"/>
</dbReference>
<dbReference type="SUPFAM" id="SSF47616">
    <property type="entry name" value="GST C-terminal domain-like"/>
    <property type="match status" value="1"/>
</dbReference>
<reference evidence="4" key="1">
    <citation type="submission" date="2013-07" db="EMBL/GenBank/DDBJ databases">
        <title>Sub-species coevolution in mutualistic symbiosis.</title>
        <authorList>
            <person name="Murfin K."/>
            <person name="Klassen J."/>
            <person name="Lee M."/>
            <person name="Forst S."/>
            <person name="Stock P."/>
            <person name="Goodrich-Blair H."/>
        </authorList>
    </citation>
    <scope>NUCLEOTIDE SEQUENCE [LARGE SCALE GENOMIC DNA]</scope>
    <source>
        <strain evidence="4">Puntauvense</strain>
    </source>
</reference>
<dbReference type="CDD" id="cd03188">
    <property type="entry name" value="GST_C_Beta"/>
    <property type="match status" value="1"/>
</dbReference>
<organism evidence="4 5">
    <name type="scientific">Xenorhabdus bovienii str. puntauvense</name>
    <dbReference type="NCBI Taxonomy" id="1398201"/>
    <lineage>
        <taxon>Bacteria</taxon>
        <taxon>Pseudomonadati</taxon>
        <taxon>Pseudomonadota</taxon>
        <taxon>Gammaproteobacteria</taxon>
        <taxon>Enterobacterales</taxon>
        <taxon>Morganellaceae</taxon>
        <taxon>Xenorhabdus</taxon>
    </lineage>
</organism>
<dbReference type="InterPro" id="IPR040079">
    <property type="entry name" value="Glutathione_S-Trfase"/>
</dbReference>
<evidence type="ECO:0000259" key="3">
    <source>
        <dbReference type="PROSITE" id="PS50405"/>
    </source>
</evidence>
<dbReference type="SFLD" id="SFLDG01150">
    <property type="entry name" value="Main.1:_Beta-like"/>
    <property type="match status" value="1"/>
</dbReference>
<evidence type="ECO:0000313" key="4">
    <source>
        <dbReference type="EMBL" id="CDG97136.1"/>
    </source>
</evidence>
<sequence length="202" mass="22815">MKLYYAPGACSLSPHIILRETGLDFSLIKVNLKDKTTENGTDFFKVNPKGQVPALVLDNDVILTEGSAIVQYIADQKPDRNLIAPAGTLERYQQIEWLSYVASEIHQSFWAFSPAMEAPESYRSITRQKLLQKFTYLDGILSKRSYIAGDHFTVIDAYLFTTCGWTPDITLDLSELSHLSAYLQNIRQRLHVQDALKAEGLI</sequence>
<feature type="domain" description="GST N-terminal" evidence="2">
    <location>
        <begin position="1"/>
        <end position="81"/>
    </location>
</feature>
<dbReference type="EMBL" id="CBSW010000166">
    <property type="protein sequence ID" value="CDG97136.1"/>
    <property type="molecule type" value="Genomic_DNA"/>
</dbReference>
<evidence type="ECO:0000256" key="1">
    <source>
        <dbReference type="RuleBase" id="RU003494"/>
    </source>
</evidence>
<evidence type="ECO:0000259" key="2">
    <source>
        <dbReference type="PROSITE" id="PS50404"/>
    </source>
</evidence>
<keyword evidence="4" id="KW-0808">Transferase</keyword>
<dbReference type="Gene3D" id="3.40.30.10">
    <property type="entry name" value="Glutaredoxin"/>
    <property type="match status" value="1"/>
</dbReference>
<dbReference type="Pfam" id="PF00043">
    <property type="entry name" value="GST_C"/>
    <property type="match status" value="1"/>
</dbReference>
<dbReference type="RefSeq" id="WP_038217659.1">
    <property type="nucleotide sequence ID" value="NZ_CAWLWN010000210.1"/>
</dbReference>
<dbReference type="SFLD" id="SFLDG00358">
    <property type="entry name" value="Main_(cytGST)"/>
    <property type="match status" value="1"/>
</dbReference>
<dbReference type="HOGENOM" id="CLU_011226_6_1_6"/>
<protein>
    <submittedName>
        <fullName evidence="4">Glutathionine S-transferase</fullName>
        <ecNumber evidence="4">2.5.1.18</ecNumber>
    </submittedName>
</protein>
<dbReference type="PANTHER" id="PTHR44051:SF8">
    <property type="entry name" value="GLUTATHIONE S-TRANSFERASE GSTA"/>
    <property type="match status" value="1"/>
</dbReference>
<dbReference type="PANTHER" id="PTHR44051">
    <property type="entry name" value="GLUTATHIONE S-TRANSFERASE-RELATED"/>
    <property type="match status" value="1"/>
</dbReference>
<feature type="domain" description="GST C-terminal" evidence="3">
    <location>
        <begin position="87"/>
        <end position="202"/>
    </location>
</feature>
<dbReference type="Gene3D" id="1.20.1050.10">
    <property type="match status" value="1"/>
</dbReference>
<dbReference type="NCBIfam" id="NF007831">
    <property type="entry name" value="PRK10542.1"/>
    <property type="match status" value="1"/>
</dbReference>
<proteinExistence type="inferred from homology"/>
<dbReference type="InterPro" id="IPR036249">
    <property type="entry name" value="Thioredoxin-like_sf"/>
</dbReference>
<dbReference type="AlphaFoldDB" id="A0A077N4S4"/>
<comment type="similarity">
    <text evidence="1">Belongs to the GST superfamily.</text>
</comment>
<comment type="caution">
    <text evidence="4">The sequence shown here is derived from an EMBL/GenBank/DDBJ whole genome shotgun (WGS) entry which is preliminary data.</text>
</comment>
<dbReference type="PROSITE" id="PS50405">
    <property type="entry name" value="GST_CTER"/>
    <property type="match status" value="1"/>
</dbReference>
<dbReference type="SUPFAM" id="SSF52833">
    <property type="entry name" value="Thioredoxin-like"/>
    <property type="match status" value="1"/>
</dbReference>
<dbReference type="GO" id="GO:0004364">
    <property type="term" value="F:glutathione transferase activity"/>
    <property type="evidence" value="ECO:0007669"/>
    <property type="project" value="UniProtKB-EC"/>
</dbReference>
<evidence type="ECO:0000313" key="5">
    <source>
        <dbReference type="Proteomes" id="UP000028511"/>
    </source>
</evidence>
<dbReference type="Pfam" id="PF02798">
    <property type="entry name" value="GST_N"/>
    <property type="match status" value="1"/>
</dbReference>
<dbReference type="InterPro" id="IPR004046">
    <property type="entry name" value="GST_C"/>
</dbReference>
<dbReference type="InterPro" id="IPR036282">
    <property type="entry name" value="Glutathione-S-Trfase_C_sf"/>
</dbReference>
<dbReference type="CDD" id="cd03057">
    <property type="entry name" value="GST_N_Beta"/>
    <property type="match status" value="1"/>
</dbReference>
<gene>
    <name evidence="4" type="primary">gst</name>
    <name evidence="4" type="ORF">XBP1_2480028</name>
</gene>
<accession>A0A077N4S4</accession>
<dbReference type="InterPro" id="IPR004045">
    <property type="entry name" value="Glutathione_S-Trfase_N"/>
</dbReference>
<name>A0A077N4S4_XENBV</name>
<dbReference type="SFLD" id="SFLDS00019">
    <property type="entry name" value="Glutathione_Transferase_(cytos"/>
    <property type="match status" value="1"/>
</dbReference>
<dbReference type="Proteomes" id="UP000028511">
    <property type="component" value="Unassembled WGS sequence"/>
</dbReference>